<evidence type="ECO:0000313" key="2">
    <source>
        <dbReference type="Proteomes" id="UP000671879"/>
    </source>
</evidence>
<reference evidence="2" key="1">
    <citation type="submission" date="2021-04" db="EMBL/GenBank/DDBJ databases">
        <title>A novel Synergistetes isolate from a pyrite-forming mixed culture.</title>
        <authorList>
            <person name="Bunk B."/>
            <person name="Sproer C."/>
            <person name="Spring S."/>
            <person name="Pester M."/>
        </authorList>
    </citation>
    <scope>NUCLEOTIDE SEQUENCE [LARGE SCALE GENOMIC DNA]</scope>
    <source>
        <strain evidence="2">J.5.4.2-T.3.5.2</strain>
    </source>
</reference>
<evidence type="ECO:0000313" key="1">
    <source>
        <dbReference type="EMBL" id="QTX33110.1"/>
    </source>
</evidence>
<dbReference type="RefSeq" id="WP_274374385.1">
    <property type="nucleotide sequence ID" value="NZ_CP072943.1"/>
</dbReference>
<keyword evidence="2" id="KW-1185">Reference proteome</keyword>
<dbReference type="Proteomes" id="UP000671879">
    <property type="component" value="Chromosome"/>
</dbReference>
<accession>A0A9Q7AKB1</accession>
<dbReference type="KEGG" id="aram:KAR29_04215"/>
<protein>
    <submittedName>
        <fullName evidence="1">GrdX family protein</fullName>
    </submittedName>
</protein>
<gene>
    <name evidence="1" type="ORF">KAR29_04215</name>
</gene>
<organism evidence="1 2">
    <name type="scientific">Aminithiophilus ramosus</name>
    <dbReference type="NCBI Taxonomy" id="3029084"/>
    <lineage>
        <taxon>Bacteria</taxon>
        <taxon>Thermotogati</taxon>
        <taxon>Synergistota</taxon>
        <taxon>Synergistia</taxon>
        <taxon>Synergistales</taxon>
        <taxon>Aminithiophilaceae</taxon>
        <taxon>Aminithiophilus</taxon>
    </lineage>
</organism>
<sequence>MVRSFCVFTNNPRLRHSPHYGEVSSLQLLLSVRDRLHRGAVLVNHPLYGNFRPHQQPFRSLVVEETAESRAVDVESLSLIERALSIYGASGPIALPGELDPSIEADYAYVDGELVRESLARCGLEALLSSEGRQTDTEEASS</sequence>
<dbReference type="AlphaFoldDB" id="A0A9Q7AKB1"/>
<proteinExistence type="predicted"/>
<name>A0A9Q7AKB1_9BACT</name>
<dbReference type="InterPro" id="IPR047735">
    <property type="entry name" value="GrdX-like"/>
</dbReference>
<dbReference type="EMBL" id="CP072943">
    <property type="protein sequence ID" value="QTX33110.1"/>
    <property type="molecule type" value="Genomic_DNA"/>
</dbReference>
<dbReference type="NCBIfam" id="NF038093">
    <property type="entry name" value="GrdX"/>
    <property type="match status" value="1"/>
</dbReference>